<dbReference type="Pfam" id="PF14375">
    <property type="entry name" value="Cys_rich_CWC"/>
    <property type="match status" value="1"/>
</dbReference>
<organism evidence="1 2">
    <name type="scientific">Ramlibacter algicola</name>
    <dbReference type="NCBI Taxonomy" id="2795217"/>
    <lineage>
        <taxon>Bacteria</taxon>
        <taxon>Pseudomonadati</taxon>
        <taxon>Pseudomonadota</taxon>
        <taxon>Betaproteobacteria</taxon>
        <taxon>Burkholderiales</taxon>
        <taxon>Comamonadaceae</taxon>
        <taxon>Ramlibacter</taxon>
    </lineage>
</organism>
<dbReference type="Proteomes" id="UP000617041">
    <property type="component" value="Unassembled WGS sequence"/>
</dbReference>
<evidence type="ECO:0000313" key="2">
    <source>
        <dbReference type="Proteomes" id="UP000617041"/>
    </source>
</evidence>
<dbReference type="InterPro" id="IPR032720">
    <property type="entry name" value="Cys_rich_CWC"/>
</dbReference>
<proteinExistence type="predicted"/>
<name>A0A934UPG9_9BURK</name>
<comment type="caution">
    <text evidence="1">The sequence shown here is derived from an EMBL/GenBank/DDBJ whole genome shotgun (WGS) entry which is preliminary data.</text>
</comment>
<sequence>MPADLPDPSRCPLCGGPNGCAMHEQRELCRSLDPCWCTRATFTAELLARVPETAHHRACICAACAASPAR</sequence>
<accession>A0A934UPG9</accession>
<dbReference type="EMBL" id="JAEDAO010000001">
    <property type="protein sequence ID" value="MBK0391539.1"/>
    <property type="molecule type" value="Genomic_DNA"/>
</dbReference>
<gene>
    <name evidence="1" type="ORF">I8E28_02940</name>
</gene>
<reference evidence="1" key="1">
    <citation type="submission" date="2020-12" db="EMBL/GenBank/DDBJ databases">
        <title>Ramlibacter sp. nov., isolated from a freshwater alga, Cryptomonas.</title>
        <authorList>
            <person name="Kim H.M."/>
            <person name="Jeon C.O."/>
        </authorList>
    </citation>
    <scope>NUCLEOTIDE SEQUENCE</scope>
    <source>
        <strain evidence="1">CrO1</strain>
    </source>
</reference>
<evidence type="ECO:0000313" key="1">
    <source>
        <dbReference type="EMBL" id="MBK0391539.1"/>
    </source>
</evidence>
<dbReference type="AlphaFoldDB" id="A0A934UPG9"/>
<protein>
    <submittedName>
        <fullName evidence="1">Cysteine-rich CWC family protein</fullName>
    </submittedName>
</protein>
<keyword evidence="2" id="KW-1185">Reference proteome</keyword>
<dbReference type="RefSeq" id="WP_200786350.1">
    <property type="nucleotide sequence ID" value="NZ_JAEDAO010000001.1"/>
</dbReference>